<gene>
    <name evidence="2" type="ORF">C495_14587</name>
</gene>
<keyword evidence="1" id="KW-1133">Transmembrane helix</keyword>
<keyword evidence="1" id="KW-0472">Membrane</keyword>
<keyword evidence="3" id="KW-1185">Reference proteome</keyword>
<protein>
    <submittedName>
        <fullName evidence="2">SPW repeat-containing protein</fullName>
    </submittedName>
</protein>
<evidence type="ECO:0000256" key="1">
    <source>
        <dbReference type="SAM" id="Phobius"/>
    </source>
</evidence>
<proteinExistence type="predicted"/>
<organism evidence="2 3">
    <name type="scientific">Natronorubrum sulfidifaciens JCM 14089</name>
    <dbReference type="NCBI Taxonomy" id="1230460"/>
    <lineage>
        <taxon>Archaea</taxon>
        <taxon>Methanobacteriati</taxon>
        <taxon>Methanobacteriota</taxon>
        <taxon>Stenosarchaea group</taxon>
        <taxon>Halobacteria</taxon>
        <taxon>Halobacteriales</taxon>
        <taxon>Natrialbaceae</taxon>
        <taxon>Natronorubrum</taxon>
    </lineage>
</organism>
<dbReference type="Proteomes" id="UP000011661">
    <property type="component" value="Unassembled WGS sequence"/>
</dbReference>
<evidence type="ECO:0000313" key="3">
    <source>
        <dbReference type="Proteomes" id="UP000011661"/>
    </source>
</evidence>
<accession>L9VZB9</accession>
<sequence length="128" mass="13139">MSETADTPSPIPVRTAAFAAGLGAWVLWSGIVLTGTGLIIINNVIVGGLIAFFAAYTAGWPDGGRLPAIAAPALVVLFGLWTVVAPFVFGVAIERLLWSNVVSGVLVVLLAVGSVYGSWQLTQSATSV</sequence>
<dbReference type="EMBL" id="AOHX01000045">
    <property type="protein sequence ID" value="ELY42549.1"/>
    <property type="molecule type" value="Genomic_DNA"/>
</dbReference>
<dbReference type="PATRIC" id="fig|1230460.4.peg.2971"/>
<dbReference type="STRING" id="1230460.C495_14587"/>
<name>L9VZB9_9EURY</name>
<evidence type="ECO:0000313" key="2">
    <source>
        <dbReference type="EMBL" id="ELY42549.1"/>
    </source>
</evidence>
<dbReference type="RefSeq" id="WP_008164159.1">
    <property type="nucleotide sequence ID" value="NZ_AOHX01000045.1"/>
</dbReference>
<feature type="transmembrane region" description="Helical" evidence="1">
    <location>
        <begin position="66"/>
        <end position="89"/>
    </location>
</feature>
<feature type="transmembrane region" description="Helical" evidence="1">
    <location>
        <begin position="96"/>
        <end position="119"/>
    </location>
</feature>
<comment type="caution">
    <text evidence="2">The sequence shown here is derived from an EMBL/GenBank/DDBJ whole genome shotgun (WGS) entry which is preliminary data.</text>
</comment>
<feature type="transmembrane region" description="Helical" evidence="1">
    <location>
        <begin position="40"/>
        <end position="60"/>
    </location>
</feature>
<feature type="transmembrane region" description="Helical" evidence="1">
    <location>
        <begin position="12"/>
        <end position="33"/>
    </location>
</feature>
<dbReference type="eggNOG" id="arCOG09123">
    <property type="taxonomic scope" value="Archaea"/>
</dbReference>
<dbReference type="AlphaFoldDB" id="L9VZB9"/>
<reference evidence="2 3" key="1">
    <citation type="journal article" date="2014" name="PLoS Genet.">
        <title>Phylogenetically driven sequencing of extremely halophilic archaea reveals strategies for static and dynamic osmo-response.</title>
        <authorList>
            <person name="Becker E.A."/>
            <person name="Seitzer P.M."/>
            <person name="Tritt A."/>
            <person name="Larsen D."/>
            <person name="Krusor M."/>
            <person name="Yao A.I."/>
            <person name="Wu D."/>
            <person name="Madern D."/>
            <person name="Eisen J.A."/>
            <person name="Darling A.E."/>
            <person name="Facciotti M.T."/>
        </authorList>
    </citation>
    <scope>NUCLEOTIDE SEQUENCE [LARGE SCALE GENOMIC DNA]</scope>
    <source>
        <strain evidence="2 3">JCM 14089</strain>
    </source>
</reference>
<keyword evidence="1" id="KW-0812">Transmembrane</keyword>